<evidence type="ECO:0000256" key="2">
    <source>
        <dbReference type="ARBA" id="ARBA00022729"/>
    </source>
</evidence>
<evidence type="ECO:0000313" key="9">
    <source>
        <dbReference type="EMBL" id="MBX4335502.1"/>
    </source>
</evidence>
<feature type="signal peptide" evidence="7">
    <location>
        <begin position="1"/>
        <end position="22"/>
    </location>
</feature>
<feature type="domain" description="Outer membrane protein beta-barrel" evidence="8">
    <location>
        <begin position="13"/>
        <end position="263"/>
    </location>
</feature>
<evidence type="ECO:0000256" key="4">
    <source>
        <dbReference type="ARBA" id="ARBA00023237"/>
    </source>
</evidence>
<dbReference type="InterPro" id="IPR011250">
    <property type="entry name" value="OMP/PagP_B-barrel"/>
</dbReference>
<name>A0ABS7I792_9HYPH</name>
<feature type="chain" id="PRO_5047213178" evidence="7">
    <location>
        <begin position="23"/>
        <end position="263"/>
    </location>
</feature>
<comment type="similarity">
    <text evidence="5">Belongs to the Omp25/RopB family.</text>
</comment>
<protein>
    <submittedName>
        <fullName evidence="9">Porin family protein</fullName>
    </submittedName>
</protein>
<evidence type="ECO:0000256" key="5">
    <source>
        <dbReference type="ARBA" id="ARBA00038306"/>
    </source>
</evidence>
<sequence>MNIKSFVTTSVIALISASAAHAADVIIPQQVAPAAVITAPSFSWEGFYLGAQIGGLSTSAKLHDKTISDREVYKASGMLGGLYGGYNFNLGSGMIFGIDTDIAFTGNKDTRTAYESSKPSKQENANSGTEQEQSRKNEVGVAYRETFKEKWAGATRVRVGFVADRIMPYVAGGVAYAQMQIGASEKVAQKDADGQTIAHDRSEAKKTVVGFTLGAGVDFAVTDNVLLRAEYRYSDFGKKKFEKDGAEFDFKTNDFRVGVAYKF</sequence>
<dbReference type="PANTHER" id="PTHR34001:SF3">
    <property type="entry name" value="BLL7405 PROTEIN"/>
    <property type="match status" value="1"/>
</dbReference>
<dbReference type="Gene3D" id="2.40.160.20">
    <property type="match status" value="1"/>
</dbReference>
<comment type="subcellular location">
    <subcellularLocation>
        <location evidence="1">Cell outer membrane</location>
    </subcellularLocation>
</comment>
<keyword evidence="4" id="KW-0998">Cell outer membrane</keyword>
<evidence type="ECO:0000256" key="6">
    <source>
        <dbReference type="SAM" id="MobiDB-lite"/>
    </source>
</evidence>
<dbReference type="Proteomes" id="UP000746918">
    <property type="component" value="Unassembled WGS sequence"/>
</dbReference>
<proteinExistence type="inferred from homology"/>
<reference evidence="9 10" key="1">
    <citation type="submission" date="2021-08" db="EMBL/GenBank/DDBJ databases">
        <title>Bartonella raoulti 094 sp. nov.</title>
        <authorList>
            <person name="Zgheib R."/>
            <person name="Hammoud A."/>
        </authorList>
    </citation>
    <scope>NUCLEOTIDE SEQUENCE [LARGE SCALE GENOMIC DNA]</scope>
    <source>
        <strain evidence="9 10">094</strain>
    </source>
</reference>
<dbReference type="InterPro" id="IPR027385">
    <property type="entry name" value="Beta-barrel_OMP"/>
</dbReference>
<dbReference type="InterPro" id="IPR051692">
    <property type="entry name" value="OMP-like"/>
</dbReference>
<dbReference type="EMBL" id="JAIFRO010000002">
    <property type="protein sequence ID" value="MBX4335502.1"/>
    <property type="molecule type" value="Genomic_DNA"/>
</dbReference>
<evidence type="ECO:0000256" key="1">
    <source>
        <dbReference type="ARBA" id="ARBA00004442"/>
    </source>
</evidence>
<keyword evidence="10" id="KW-1185">Reference proteome</keyword>
<keyword evidence="2 7" id="KW-0732">Signal</keyword>
<dbReference type="SUPFAM" id="SSF56925">
    <property type="entry name" value="OMPA-like"/>
    <property type="match status" value="1"/>
</dbReference>
<dbReference type="Pfam" id="PF13505">
    <property type="entry name" value="OMP_b-brl"/>
    <property type="match status" value="1"/>
</dbReference>
<evidence type="ECO:0000313" key="10">
    <source>
        <dbReference type="Proteomes" id="UP000746918"/>
    </source>
</evidence>
<evidence type="ECO:0000259" key="8">
    <source>
        <dbReference type="Pfam" id="PF13505"/>
    </source>
</evidence>
<evidence type="ECO:0000256" key="3">
    <source>
        <dbReference type="ARBA" id="ARBA00023136"/>
    </source>
</evidence>
<evidence type="ECO:0000256" key="7">
    <source>
        <dbReference type="SAM" id="SignalP"/>
    </source>
</evidence>
<feature type="compositionally biased region" description="Polar residues" evidence="6">
    <location>
        <begin position="113"/>
        <end position="131"/>
    </location>
</feature>
<dbReference type="RefSeq" id="WP_220716809.1">
    <property type="nucleotide sequence ID" value="NZ_JAIFRO010000002.1"/>
</dbReference>
<dbReference type="PANTHER" id="PTHR34001">
    <property type="entry name" value="BLL7405 PROTEIN"/>
    <property type="match status" value="1"/>
</dbReference>
<feature type="region of interest" description="Disordered" evidence="6">
    <location>
        <begin position="113"/>
        <end position="138"/>
    </location>
</feature>
<gene>
    <name evidence="9" type="ORF">K3248_02630</name>
</gene>
<dbReference type="InterPro" id="IPR006315">
    <property type="entry name" value="OM_autotransptr_brl_dom"/>
</dbReference>
<keyword evidence="3" id="KW-0472">Membrane</keyword>
<dbReference type="NCBIfam" id="TIGR01414">
    <property type="entry name" value="autotrans_barl"/>
    <property type="match status" value="1"/>
</dbReference>
<organism evidence="9 10">
    <name type="scientific">Bartonella raoultii</name>
    <dbReference type="NCBI Taxonomy" id="1457020"/>
    <lineage>
        <taxon>Bacteria</taxon>
        <taxon>Pseudomonadati</taxon>
        <taxon>Pseudomonadota</taxon>
        <taxon>Alphaproteobacteria</taxon>
        <taxon>Hyphomicrobiales</taxon>
        <taxon>Bartonellaceae</taxon>
        <taxon>Bartonella</taxon>
    </lineage>
</organism>
<comment type="caution">
    <text evidence="9">The sequence shown here is derived from an EMBL/GenBank/DDBJ whole genome shotgun (WGS) entry which is preliminary data.</text>
</comment>
<accession>A0ABS7I792</accession>